<dbReference type="AlphaFoldDB" id="A0ABD0RYD9"/>
<evidence type="ECO:0000313" key="3">
    <source>
        <dbReference type="Proteomes" id="UP001529510"/>
    </source>
</evidence>
<feature type="non-terminal residue" evidence="2">
    <location>
        <position position="77"/>
    </location>
</feature>
<feature type="non-terminal residue" evidence="2">
    <location>
        <position position="1"/>
    </location>
</feature>
<evidence type="ECO:0000256" key="1">
    <source>
        <dbReference type="SAM" id="MobiDB-lite"/>
    </source>
</evidence>
<name>A0ABD0RYD9_CIRMR</name>
<feature type="compositionally biased region" description="Basic and acidic residues" evidence="1">
    <location>
        <begin position="33"/>
        <end position="43"/>
    </location>
</feature>
<protein>
    <recommendedName>
        <fullName evidence="4">Matrix-remodelling associated 5</fullName>
    </recommendedName>
</protein>
<reference evidence="2 3" key="1">
    <citation type="submission" date="2024-05" db="EMBL/GenBank/DDBJ databases">
        <title>Genome sequencing and assembly of Indian major carp, Cirrhinus mrigala (Hamilton, 1822).</title>
        <authorList>
            <person name="Mohindra V."/>
            <person name="Chowdhury L.M."/>
            <person name="Lal K."/>
            <person name="Jena J.K."/>
        </authorList>
    </citation>
    <scope>NUCLEOTIDE SEQUENCE [LARGE SCALE GENOMIC DNA]</scope>
    <source>
        <strain evidence="2">CM1030</strain>
        <tissue evidence="2">Blood</tissue>
    </source>
</reference>
<accession>A0ABD0RYD9</accession>
<evidence type="ECO:0000313" key="2">
    <source>
        <dbReference type="EMBL" id="KAL0203565.1"/>
    </source>
</evidence>
<evidence type="ECO:0008006" key="4">
    <source>
        <dbReference type="Google" id="ProtNLM"/>
    </source>
</evidence>
<proteinExistence type="predicted"/>
<comment type="caution">
    <text evidence="2">The sequence shown here is derived from an EMBL/GenBank/DDBJ whole genome shotgun (WGS) entry which is preliminary data.</text>
</comment>
<feature type="region of interest" description="Disordered" evidence="1">
    <location>
        <begin position="1"/>
        <end position="48"/>
    </location>
</feature>
<feature type="compositionally biased region" description="Polar residues" evidence="1">
    <location>
        <begin position="9"/>
        <end position="30"/>
    </location>
</feature>
<sequence length="77" mass="8397">DHSIIPSFLSGQEKVTTSADTGHFHSSTHPINLKKEEERRDGRLSAPPINSFVTKVTTAATNIQTSPPVVSEIRDIT</sequence>
<organism evidence="2 3">
    <name type="scientific">Cirrhinus mrigala</name>
    <name type="common">Mrigala</name>
    <dbReference type="NCBI Taxonomy" id="683832"/>
    <lineage>
        <taxon>Eukaryota</taxon>
        <taxon>Metazoa</taxon>
        <taxon>Chordata</taxon>
        <taxon>Craniata</taxon>
        <taxon>Vertebrata</taxon>
        <taxon>Euteleostomi</taxon>
        <taxon>Actinopterygii</taxon>
        <taxon>Neopterygii</taxon>
        <taxon>Teleostei</taxon>
        <taxon>Ostariophysi</taxon>
        <taxon>Cypriniformes</taxon>
        <taxon>Cyprinidae</taxon>
        <taxon>Labeoninae</taxon>
        <taxon>Labeonini</taxon>
        <taxon>Cirrhinus</taxon>
    </lineage>
</organism>
<dbReference type="Proteomes" id="UP001529510">
    <property type="component" value="Unassembled WGS sequence"/>
</dbReference>
<keyword evidence="3" id="KW-1185">Reference proteome</keyword>
<gene>
    <name evidence="2" type="ORF">M9458_001583</name>
</gene>
<dbReference type="EMBL" id="JAMKFB020000001">
    <property type="protein sequence ID" value="KAL0203565.1"/>
    <property type="molecule type" value="Genomic_DNA"/>
</dbReference>